<dbReference type="AlphaFoldDB" id="T1K032"/>
<name>T1K032_TETUR</name>
<dbReference type="EMBL" id="CAEY01001131">
    <property type="status" value="NOT_ANNOTATED_CDS"/>
    <property type="molecule type" value="Genomic_DNA"/>
</dbReference>
<proteinExistence type="predicted"/>
<dbReference type="EnsemblMetazoa" id="tetur03g06240.1">
    <property type="protein sequence ID" value="tetur03g06240.1"/>
    <property type="gene ID" value="tetur03g06240"/>
</dbReference>
<dbReference type="HOGENOM" id="CLU_3360291_0_0_1"/>
<keyword evidence="2" id="KW-1185">Reference proteome</keyword>
<reference evidence="1" key="2">
    <citation type="submission" date="2015-06" db="UniProtKB">
        <authorList>
            <consortium name="EnsemblMetazoa"/>
        </authorList>
    </citation>
    <scope>IDENTIFICATION</scope>
</reference>
<sequence>MMLLLNNLIRGVYKAGASKLVNVALMSFVFLFDYYI</sequence>
<evidence type="ECO:0000313" key="2">
    <source>
        <dbReference type="Proteomes" id="UP000015104"/>
    </source>
</evidence>
<evidence type="ECO:0000313" key="1">
    <source>
        <dbReference type="EnsemblMetazoa" id="tetur03g06240.1"/>
    </source>
</evidence>
<accession>T1K032</accession>
<protein>
    <submittedName>
        <fullName evidence="1">Uncharacterized protein</fullName>
    </submittedName>
</protein>
<dbReference type="Proteomes" id="UP000015104">
    <property type="component" value="Unassembled WGS sequence"/>
</dbReference>
<reference evidence="2" key="1">
    <citation type="submission" date="2011-08" db="EMBL/GenBank/DDBJ databases">
        <authorList>
            <person name="Rombauts S."/>
        </authorList>
    </citation>
    <scope>NUCLEOTIDE SEQUENCE</scope>
    <source>
        <strain evidence="2">London</strain>
    </source>
</reference>
<organism evidence="1 2">
    <name type="scientific">Tetranychus urticae</name>
    <name type="common">Two-spotted spider mite</name>
    <dbReference type="NCBI Taxonomy" id="32264"/>
    <lineage>
        <taxon>Eukaryota</taxon>
        <taxon>Metazoa</taxon>
        <taxon>Ecdysozoa</taxon>
        <taxon>Arthropoda</taxon>
        <taxon>Chelicerata</taxon>
        <taxon>Arachnida</taxon>
        <taxon>Acari</taxon>
        <taxon>Acariformes</taxon>
        <taxon>Trombidiformes</taxon>
        <taxon>Prostigmata</taxon>
        <taxon>Eleutherengona</taxon>
        <taxon>Raphignathae</taxon>
        <taxon>Tetranychoidea</taxon>
        <taxon>Tetranychidae</taxon>
        <taxon>Tetranychus</taxon>
    </lineage>
</organism>